<keyword evidence="3" id="KW-1185">Reference proteome</keyword>
<keyword evidence="1" id="KW-1133">Transmembrane helix</keyword>
<comment type="caution">
    <text evidence="2">The sequence shown here is derived from an EMBL/GenBank/DDBJ whole genome shotgun (WGS) entry which is preliminary data.</text>
</comment>
<dbReference type="EMBL" id="JAMQKC010000024">
    <property type="protein sequence ID" value="MDC3418316.1"/>
    <property type="molecule type" value="Genomic_DNA"/>
</dbReference>
<evidence type="ECO:0000313" key="3">
    <source>
        <dbReference type="Proteomes" id="UP001145069"/>
    </source>
</evidence>
<keyword evidence="1" id="KW-0812">Transmembrane</keyword>
<organism evidence="2 3">
    <name type="scientific">Aquibacillus salsiterrae</name>
    <dbReference type="NCBI Taxonomy" id="2950439"/>
    <lineage>
        <taxon>Bacteria</taxon>
        <taxon>Bacillati</taxon>
        <taxon>Bacillota</taxon>
        <taxon>Bacilli</taxon>
        <taxon>Bacillales</taxon>
        <taxon>Bacillaceae</taxon>
        <taxon>Aquibacillus</taxon>
    </lineage>
</organism>
<feature type="transmembrane region" description="Helical" evidence="1">
    <location>
        <begin position="68"/>
        <end position="85"/>
    </location>
</feature>
<keyword evidence="1" id="KW-0472">Membrane</keyword>
<evidence type="ECO:0000313" key="2">
    <source>
        <dbReference type="EMBL" id="MDC3418316.1"/>
    </source>
</evidence>
<reference evidence="2" key="1">
    <citation type="submission" date="2022-06" db="EMBL/GenBank/DDBJ databases">
        <title>Aquibacillus sp. a new bacterium isolated from soil saline samples.</title>
        <authorList>
            <person name="Galisteo C."/>
            <person name="De La Haba R."/>
            <person name="Sanchez-Porro C."/>
            <person name="Ventosa A."/>
        </authorList>
    </citation>
    <scope>NUCLEOTIDE SEQUENCE</scope>
    <source>
        <strain evidence="2">3ASR75-54</strain>
    </source>
</reference>
<name>A0A9X4AFV9_9BACI</name>
<evidence type="ECO:0000256" key="1">
    <source>
        <dbReference type="SAM" id="Phobius"/>
    </source>
</evidence>
<sequence length="86" mass="10222">MFFEKRESTKLFKAIRMIVMISFGIIFVISIINGLDFGFLRLAFIFGGFTSLIDGLESYLKKDDKWKYIVDFDLAIIWFITIFIFW</sequence>
<feature type="transmembrane region" description="Helical" evidence="1">
    <location>
        <begin position="12"/>
        <end position="32"/>
    </location>
</feature>
<accession>A0A9X4AFV9</accession>
<dbReference type="AlphaFoldDB" id="A0A9X4AFV9"/>
<protein>
    <submittedName>
        <fullName evidence="2">Uncharacterized protein</fullName>
    </submittedName>
</protein>
<dbReference type="Proteomes" id="UP001145069">
    <property type="component" value="Unassembled WGS sequence"/>
</dbReference>
<proteinExistence type="predicted"/>
<dbReference type="RefSeq" id="WP_272447379.1">
    <property type="nucleotide sequence ID" value="NZ_JAMQKC010000024.1"/>
</dbReference>
<gene>
    <name evidence="2" type="ORF">NC799_15620</name>
</gene>